<name>A0A5E7A8E9_PSEFL</name>
<dbReference type="EC" id="4.2.3.1" evidence="2"/>
<gene>
    <name evidence="2" type="primary">thrC_2</name>
    <name evidence="2" type="ORF">PS685_05072</name>
</gene>
<evidence type="ECO:0000313" key="3">
    <source>
        <dbReference type="Proteomes" id="UP000326437"/>
    </source>
</evidence>
<reference evidence="2 3" key="1">
    <citation type="submission" date="2019-09" db="EMBL/GenBank/DDBJ databases">
        <authorList>
            <person name="Chandra G."/>
            <person name="Truman W A."/>
        </authorList>
    </citation>
    <scope>NUCLEOTIDE SEQUENCE [LARGE SCALE GENOMIC DNA]</scope>
    <source>
        <strain evidence="2">PS685</strain>
    </source>
</reference>
<accession>A0A5E7A8E9</accession>
<dbReference type="PANTHER" id="PTHR42690:SF1">
    <property type="entry name" value="THREONINE SYNTHASE-LIKE 2"/>
    <property type="match status" value="1"/>
</dbReference>
<dbReference type="PANTHER" id="PTHR42690">
    <property type="entry name" value="THREONINE SYNTHASE FAMILY MEMBER"/>
    <property type="match status" value="1"/>
</dbReference>
<dbReference type="FunFam" id="3.90.1380.10:FF:000002">
    <property type="entry name" value="Threonine synthase"/>
    <property type="match status" value="1"/>
</dbReference>
<dbReference type="InterPro" id="IPR051166">
    <property type="entry name" value="Threonine_Synthase"/>
</dbReference>
<dbReference type="InterPro" id="IPR037158">
    <property type="entry name" value="Thr_synth_N_sf"/>
</dbReference>
<dbReference type="SUPFAM" id="SSF53686">
    <property type="entry name" value="Tryptophan synthase beta subunit-like PLP-dependent enzymes"/>
    <property type="match status" value="1"/>
</dbReference>
<dbReference type="EMBL" id="CABVHO010000203">
    <property type="protein sequence ID" value="VVN71693.1"/>
    <property type="molecule type" value="Genomic_DNA"/>
</dbReference>
<sequence>MRYISTRGQAPALNFEDVLLAGLATDGGLYVPENLPRFTQEEIASWAGLPYHELAFRVMRPFVAGSIPDADFKKILEETYGVFSHAL</sequence>
<dbReference type="AlphaFoldDB" id="A0A5E7A8E9"/>
<dbReference type="GO" id="GO:0004795">
    <property type="term" value="F:threonine synthase activity"/>
    <property type="evidence" value="ECO:0007669"/>
    <property type="project" value="UniProtKB-EC"/>
</dbReference>
<feature type="domain" description="Threonine synthase N-terminal" evidence="1">
    <location>
        <begin position="2"/>
        <end position="80"/>
    </location>
</feature>
<dbReference type="InterPro" id="IPR029144">
    <property type="entry name" value="Thr_synth_N"/>
</dbReference>
<dbReference type="Proteomes" id="UP000326437">
    <property type="component" value="Unassembled WGS sequence"/>
</dbReference>
<dbReference type="Gene3D" id="3.90.1380.10">
    <property type="entry name" value="Threonine synthase, N-terminal domain"/>
    <property type="match status" value="1"/>
</dbReference>
<protein>
    <submittedName>
        <fullName evidence="2">Threonine synthase</fullName>
        <ecNumber evidence="2">4.2.3.1</ecNumber>
    </submittedName>
</protein>
<evidence type="ECO:0000313" key="2">
    <source>
        <dbReference type="EMBL" id="VVN71693.1"/>
    </source>
</evidence>
<evidence type="ECO:0000259" key="1">
    <source>
        <dbReference type="Pfam" id="PF14821"/>
    </source>
</evidence>
<dbReference type="Pfam" id="PF14821">
    <property type="entry name" value="Thr_synth_N"/>
    <property type="match status" value="1"/>
</dbReference>
<dbReference type="InterPro" id="IPR036052">
    <property type="entry name" value="TrpB-like_PALP_sf"/>
</dbReference>
<organism evidence="2 3">
    <name type="scientific">Pseudomonas fluorescens</name>
    <dbReference type="NCBI Taxonomy" id="294"/>
    <lineage>
        <taxon>Bacteria</taxon>
        <taxon>Pseudomonadati</taxon>
        <taxon>Pseudomonadota</taxon>
        <taxon>Gammaproteobacteria</taxon>
        <taxon>Pseudomonadales</taxon>
        <taxon>Pseudomonadaceae</taxon>
        <taxon>Pseudomonas</taxon>
    </lineage>
</organism>
<keyword evidence="2" id="KW-0456">Lyase</keyword>
<proteinExistence type="predicted"/>